<reference evidence="1 2" key="2">
    <citation type="submission" date="2009-03" db="EMBL/GenBank/DDBJ databases">
        <title>Draft genome sequence of Roseburia inulinivorans (DSM 16841).</title>
        <authorList>
            <person name="Sudarsanam P."/>
            <person name="Ley R."/>
            <person name="Guruge J."/>
            <person name="Turnbaugh P.J."/>
            <person name="Mahowald M."/>
            <person name="Liep D."/>
            <person name="Gordon J."/>
        </authorList>
    </citation>
    <scope>NUCLEOTIDE SEQUENCE [LARGE SCALE GENOMIC DNA]</scope>
    <source>
        <strain evidence="1 2">DSM 16841</strain>
    </source>
</reference>
<dbReference type="EMBL" id="ACFY01000159">
    <property type="protein sequence ID" value="EEG92217.1"/>
    <property type="molecule type" value="Genomic_DNA"/>
</dbReference>
<evidence type="ECO:0000313" key="1">
    <source>
        <dbReference type="EMBL" id="EEG92217.1"/>
    </source>
</evidence>
<dbReference type="AlphaFoldDB" id="C0FYW7"/>
<protein>
    <submittedName>
        <fullName evidence="1">Uncharacterized protein</fullName>
    </submittedName>
</protein>
<dbReference type="Proteomes" id="UP000003561">
    <property type="component" value="Unassembled WGS sequence"/>
</dbReference>
<gene>
    <name evidence="1" type="ORF">ROSEINA2194_03957</name>
</gene>
<proteinExistence type="predicted"/>
<organism evidence="1 2">
    <name type="scientific">Roseburia inulinivorans DSM 16841</name>
    <dbReference type="NCBI Taxonomy" id="622312"/>
    <lineage>
        <taxon>Bacteria</taxon>
        <taxon>Bacillati</taxon>
        <taxon>Bacillota</taxon>
        <taxon>Clostridia</taxon>
        <taxon>Lachnospirales</taxon>
        <taxon>Lachnospiraceae</taxon>
        <taxon>Roseburia</taxon>
    </lineage>
</organism>
<comment type="caution">
    <text evidence="1">The sequence shown here is derived from an EMBL/GenBank/DDBJ whole genome shotgun (WGS) entry which is preliminary data.</text>
</comment>
<name>C0FYW7_9FIRM</name>
<evidence type="ECO:0000313" key="2">
    <source>
        <dbReference type="Proteomes" id="UP000003561"/>
    </source>
</evidence>
<sequence>MSRLSGLAVCRVILFVYAWKGSGAQNETFVKNCVNLSMFLF</sequence>
<accession>C0FYW7</accession>
<reference evidence="1 2" key="1">
    <citation type="submission" date="2009-02" db="EMBL/GenBank/DDBJ databases">
        <authorList>
            <person name="Fulton L."/>
            <person name="Clifton S."/>
            <person name="Fulton B."/>
            <person name="Xu J."/>
            <person name="Minx P."/>
            <person name="Pepin K.H."/>
            <person name="Johnson M."/>
            <person name="Bhonagiri V."/>
            <person name="Nash W.E."/>
            <person name="Mardis E.R."/>
            <person name="Wilson R.K."/>
        </authorList>
    </citation>
    <scope>NUCLEOTIDE SEQUENCE [LARGE SCALE GENOMIC DNA]</scope>
    <source>
        <strain evidence="1 2">DSM 16841</strain>
    </source>
</reference>